<comment type="caution">
    <text evidence="3">The sequence shown here is derived from an EMBL/GenBank/DDBJ whole genome shotgun (WGS) entry which is preliminary data.</text>
</comment>
<sequence length="621" mass="68611">MAKPAIKIASVSGYSGDRLDALVKVLSGPIQVDAVVGDYLAEMNLSWRRMEMDQDSLMGADPTFLKTLQAASKELGKRIDARTFPKLVVNAGALNPRQLALDTHQFLASEFGNLGKALKIAYITGDNVLDIIRNPAERQAISHLTTTKTLDSWPYEPNIANAYIGQSGYVAALKAGADVVIAGRTTDASSTQALATWWFGWDERDYDNHAMGLVTGHIIECGNYATGGNFCGFKRIHPYIDLAYPIAEIHDDGHSVITKQPGQNGLVDVDTVRSQLMYEIQGRYYHNPDVIADLSLLSVNQEGPDRVHVSGFRGLPPPPTLKVAIQAFGGYQAEILVYAIGLDIEEKAESFEAMVRKDLLDETSGDKSKLLTLEVQLLGRCSPDPTSSNAATAVVRIFAQAPEEETLHRLNFEYRVVQSLGQAFPGFTPNLEYTRTGRPRRYLEYFPALLDRSKVNAKVHWIDSQEVISVSHLKGPTTSPEASQQESYETAWPVNTETFGPTIRIPLGYQVFARSGDKGANINVGLFPQGDSEAEWDWLRSTLTTHKLLQLLGDDARVVSRVERVEFPKLHCVHFVLFDILKGAVTGTSRPDSLGKGLAEFIRARIVDYPEMLYRGVENRI</sequence>
<proteinExistence type="predicted"/>
<feature type="domain" description="Acyclic terpene utilisation N-terminal" evidence="1">
    <location>
        <begin position="6"/>
        <end position="461"/>
    </location>
</feature>
<dbReference type="Pfam" id="PF23544">
    <property type="entry name" value="AtuA_ferredoxin"/>
    <property type="match status" value="1"/>
</dbReference>
<dbReference type="EMBL" id="JAGMUV010000021">
    <property type="protein sequence ID" value="KAH7124571.1"/>
    <property type="molecule type" value="Genomic_DNA"/>
</dbReference>
<dbReference type="InterPro" id="IPR056362">
    <property type="entry name" value="AtuA-like_ferredoxin_dom"/>
</dbReference>
<dbReference type="OrthoDB" id="10265871at2759"/>
<dbReference type="InterPro" id="IPR010839">
    <property type="entry name" value="AtuA_N"/>
</dbReference>
<evidence type="ECO:0000259" key="2">
    <source>
        <dbReference type="Pfam" id="PF23544"/>
    </source>
</evidence>
<feature type="domain" description="AtuA-like ferredoxin-fold" evidence="2">
    <location>
        <begin position="510"/>
        <end position="603"/>
    </location>
</feature>
<gene>
    <name evidence="3" type="ORF">EDB81DRAFT_846896</name>
</gene>
<keyword evidence="4" id="KW-1185">Reference proteome</keyword>
<name>A0A9P9DU49_9HYPO</name>
<protein>
    <recommendedName>
        <fullName evidence="5">DUF1446-domain-containing protein</fullName>
    </recommendedName>
</protein>
<dbReference type="PANTHER" id="PTHR47585">
    <property type="match status" value="1"/>
</dbReference>
<evidence type="ECO:0008006" key="5">
    <source>
        <dbReference type="Google" id="ProtNLM"/>
    </source>
</evidence>
<organism evidence="3 4">
    <name type="scientific">Dactylonectria macrodidyma</name>
    <dbReference type="NCBI Taxonomy" id="307937"/>
    <lineage>
        <taxon>Eukaryota</taxon>
        <taxon>Fungi</taxon>
        <taxon>Dikarya</taxon>
        <taxon>Ascomycota</taxon>
        <taxon>Pezizomycotina</taxon>
        <taxon>Sordariomycetes</taxon>
        <taxon>Hypocreomycetidae</taxon>
        <taxon>Hypocreales</taxon>
        <taxon>Nectriaceae</taxon>
        <taxon>Dactylonectria</taxon>
    </lineage>
</organism>
<evidence type="ECO:0000259" key="1">
    <source>
        <dbReference type="Pfam" id="PF07287"/>
    </source>
</evidence>
<dbReference type="PANTHER" id="PTHR47585:SF2">
    <property type="entry name" value="DUF1446 DOMAIN PROTEIN (AFU_ORTHOLOGUE AFUA_6G11420)"/>
    <property type="match status" value="1"/>
</dbReference>
<evidence type="ECO:0000313" key="4">
    <source>
        <dbReference type="Proteomes" id="UP000738349"/>
    </source>
</evidence>
<dbReference type="Proteomes" id="UP000738349">
    <property type="component" value="Unassembled WGS sequence"/>
</dbReference>
<reference evidence="3" key="1">
    <citation type="journal article" date="2021" name="Nat. Commun.">
        <title>Genetic determinants of endophytism in the Arabidopsis root mycobiome.</title>
        <authorList>
            <person name="Mesny F."/>
            <person name="Miyauchi S."/>
            <person name="Thiergart T."/>
            <person name="Pickel B."/>
            <person name="Atanasova L."/>
            <person name="Karlsson M."/>
            <person name="Huettel B."/>
            <person name="Barry K.W."/>
            <person name="Haridas S."/>
            <person name="Chen C."/>
            <person name="Bauer D."/>
            <person name="Andreopoulos W."/>
            <person name="Pangilinan J."/>
            <person name="LaButti K."/>
            <person name="Riley R."/>
            <person name="Lipzen A."/>
            <person name="Clum A."/>
            <person name="Drula E."/>
            <person name="Henrissat B."/>
            <person name="Kohler A."/>
            <person name="Grigoriev I.V."/>
            <person name="Martin F.M."/>
            <person name="Hacquard S."/>
        </authorList>
    </citation>
    <scope>NUCLEOTIDE SEQUENCE</scope>
    <source>
        <strain evidence="3">MPI-CAGE-AT-0147</strain>
    </source>
</reference>
<dbReference type="AlphaFoldDB" id="A0A9P9DU49"/>
<dbReference type="Pfam" id="PF07287">
    <property type="entry name" value="AtuA"/>
    <property type="match status" value="1"/>
</dbReference>
<accession>A0A9P9DU49</accession>
<evidence type="ECO:0000313" key="3">
    <source>
        <dbReference type="EMBL" id="KAH7124571.1"/>
    </source>
</evidence>